<feature type="transmembrane region" description="Helical" evidence="1">
    <location>
        <begin position="93"/>
        <end position="110"/>
    </location>
</feature>
<feature type="transmembrane region" description="Helical" evidence="1">
    <location>
        <begin position="63"/>
        <end position="87"/>
    </location>
</feature>
<dbReference type="InterPro" id="IPR010773">
    <property type="entry name" value="Mycophage_PG1_Gp7"/>
</dbReference>
<accession>A0A1H8CAX0</accession>
<feature type="transmembrane region" description="Helical" evidence="1">
    <location>
        <begin position="6"/>
        <end position="26"/>
    </location>
</feature>
<dbReference type="AlphaFoldDB" id="A0A1H8CAX0"/>
<evidence type="ECO:0000313" key="2">
    <source>
        <dbReference type="EMBL" id="SEM92371.1"/>
    </source>
</evidence>
<dbReference type="RefSeq" id="WP_342027733.1">
    <property type="nucleotide sequence ID" value="NZ_FOCQ01000003.1"/>
</dbReference>
<keyword evidence="1" id="KW-0812">Transmembrane</keyword>
<sequence length="112" mass="12579">MLHEISWLHFVMLVLASYRLTHLIMYDQITAFLRDPFVTITLEEDESGKVVPNVEIKGTGWRYWVGVMLSCHWCTGIWSSLALVALYGLLPGSFPLIVILAVAGTAGILSKW</sequence>
<evidence type="ECO:0008006" key="4">
    <source>
        <dbReference type="Google" id="ProtNLM"/>
    </source>
</evidence>
<keyword evidence="1" id="KW-1133">Transmembrane helix</keyword>
<proteinExistence type="predicted"/>
<evidence type="ECO:0000256" key="1">
    <source>
        <dbReference type="SAM" id="Phobius"/>
    </source>
</evidence>
<dbReference type="STRING" id="1173111.SAMN05444955_103190"/>
<keyword evidence="1" id="KW-0472">Membrane</keyword>
<keyword evidence="3" id="KW-1185">Reference proteome</keyword>
<gene>
    <name evidence="2" type="ORF">SAMN05444955_103190</name>
</gene>
<organism evidence="2 3">
    <name type="scientific">Lihuaxuella thermophila</name>
    <dbReference type="NCBI Taxonomy" id="1173111"/>
    <lineage>
        <taxon>Bacteria</taxon>
        <taxon>Bacillati</taxon>
        <taxon>Bacillota</taxon>
        <taxon>Bacilli</taxon>
        <taxon>Bacillales</taxon>
        <taxon>Thermoactinomycetaceae</taxon>
        <taxon>Lihuaxuella</taxon>
    </lineage>
</organism>
<reference evidence="2 3" key="1">
    <citation type="submission" date="2016-10" db="EMBL/GenBank/DDBJ databases">
        <authorList>
            <person name="de Groot N.N."/>
        </authorList>
    </citation>
    <scope>NUCLEOTIDE SEQUENCE [LARGE SCALE GENOMIC DNA]</scope>
    <source>
        <strain evidence="2 3">DSM 46701</strain>
    </source>
</reference>
<protein>
    <recommendedName>
        <fullName evidence="4">Sporulation protein YjcA</fullName>
    </recommendedName>
</protein>
<dbReference type="Proteomes" id="UP000199695">
    <property type="component" value="Unassembled WGS sequence"/>
</dbReference>
<name>A0A1H8CAX0_9BACL</name>
<dbReference type="Pfam" id="PF07098">
    <property type="entry name" value="DUF1360"/>
    <property type="match status" value="1"/>
</dbReference>
<evidence type="ECO:0000313" key="3">
    <source>
        <dbReference type="Proteomes" id="UP000199695"/>
    </source>
</evidence>
<dbReference type="EMBL" id="FOCQ01000003">
    <property type="protein sequence ID" value="SEM92371.1"/>
    <property type="molecule type" value="Genomic_DNA"/>
</dbReference>